<evidence type="ECO:0000256" key="5">
    <source>
        <dbReference type="ARBA" id="ARBA00022723"/>
    </source>
</evidence>
<dbReference type="SUPFAM" id="SSF81301">
    <property type="entry name" value="Nucleotidyltransferase"/>
    <property type="match status" value="1"/>
</dbReference>
<protein>
    <submittedName>
        <fullName evidence="11">DNA polymerase beta domain-containing protein</fullName>
    </submittedName>
</protein>
<keyword evidence="8" id="KW-0460">Magnesium</keyword>
<evidence type="ECO:0000256" key="6">
    <source>
        <dbReference type="ARBA" id="ARBA00022741"/>
    </source>
</evidence>
<dbReference type="Gene3D" id="3.30.460.10">
    <property type="entry name" value="Beta Polymerase, domain 2"/>
    <property type="match status" value="1"/>
</dbReference>
<keyword evidence="2" id="KW-1277">Toxin-antitoxin system</keyword>
<evidence type="ECO:0000256" key="8">
    <source>
        <dbReference type="ARBA" id="ARBA00022842"/>
    </source>
</evidence>
<evidence type="ECO:0000313" key="12">
    <source>
        <dbReference type="Proteomes" id="UP000488506"/>
    </source>
</evidence>
<dbReference type="GO" id="GO:0016779">
    <property type="term" value="F:nucleotidyltransferase activity"/>
    <property type="evidence" value="ECO:0007669"/>
    <property type="project" value="UniProtKB-KW"/>
</dbReference>
<keyword evidence="6" id="KW-0547">Nucleotide-binding</keyword>
<keyword evidence="3" id="KW-0808">Transferase</keyword>
<dbReference type="Proteomes" id="UP000488506">
    <property type="component" value="Unassembled WGS sequence"/>
</dbReference>
<evidence type="ECO:0000256" key="2">
    <source>
        <dbReference type="ARBA" id="ARBA00022649"/>
    </source>
</evidence>
<proteinExistence type="inferred from homology"/>
<keyword evidence="4" id="KW-0548">Nucleotidyltransferase</keyword>
<dbReference type="CDD" id="cd05403">
    <property type="entry name" value="NT_KNTase_like"/>
    <property type="match status" value="1"/>
</dbReference>
<dbReference type="InterPro" id="IPR043519">
    <property type="entry name" value="NT_sf"/>
</dbReference>
<reference evidence="11 12" key="1">
    <citation type="submission" date="2019-12" db="EMBL/GenBank/DDBJ databases">
        <authorList>
            <person name="Wolfe R."/>
            <person name="Danczak R."/>
            <person name="Wilkins M."/>
        </authorList>
    </citation>
    <scope>NUCLEOTIDE SEQUENCE [LARGE SCALE GENOMIC DNA]</scope>
    <source>
        <strain evidence="11">X2_MaxBin.013</strain>
    </source>
</reference>
<evidence type="ECO:0000256" key="9">
    <source>
        <dbReference type="ARBA" id="ARBA00038276"/>
    </source>
</evidence>
<dbReference type="InterPro" id="IPR002934">
    <property type="entry name" value="Polymerase_NTP_transf_dom"/>
</dbReference>
<dbReference type="AlphaFoldDB" id="A0A833L1K4"/>
<dbReference type="PANTHER" id="PTHR33571:SF14">
    <property type="entry name" value="PROTEIN ADENYLYLTRANSFERASE MJ0435-RELATED"/>
    <property type="match status" value="1"/>
</dbReference>
<evidence type="ECO:0000256" key="7">
    <source>
        <dbReference type="ARBA" id="ARBA00022840"/>
    </source>
</evidence>
<organism evidence="11 12">
    <name type="scientific">Candidatus Saganbacteria bacterium</name>
    <dbReference type="NCBI Taxonomy" id="2575572"/>
    <lineage>
        <taxon>Bacteria</taxon>
        <taxon>Bacillati</taxon>
        <taxon>Saganbacteria</taxon>
    </lineage>
</organism>
<keyword evidence="7" id="KW-0067">ATP-binding</keyword>
<evidence type="ECO:0000256" key="4">
    <source>
        <dbReference type="ARBA" id="ARBA00022695"/>
    </source>
</evidence>
<dbReference type="GO" id="GO:0046872">
    <property type="term" value="F:metal ion binding"/>
    <property type="evidence" value="ECO:0007669"/>
    <property type="project" value="UniProtKB-KW"/>
</dbReference>
<evidence type="ECO:0000256" key="1">
    <source>
        <dbReference type="ARBA" id="ARBA00001946"/>
    </source>
</evidence>
<dbReference type="GO" id="GO:0005524">
    <property type="term" value="F:ATP binding"/>
    <property type="evidence" value="ECO:0007669"/>
    <property type="project" value="UniProtKB-KW"/>
</dbReference>
<dbReference type="InterPro" id="IPR052038">
    <property type="entry name" value="Type-VII_TA_antitoxin"/>
</dbReference>
<evidence type="ECO:0000259" key="10">
    <source>
        <dbReference type="Pfam" id="PF01909"/>
    </source>
</evidence>
<name>A0A833L1K4_UNCSA</name>
<dbReference type="Pfam" id="PF01909">
    <property type="entry name" value="NTP_transf_2"/>
    <property type="match status" value="1"/>
</dbReference>
<keyword evidence="5" id="KW-0479">Metal-binding</keyword>
<feature type="domain" description="Polymerase nucleotidyl transferase" evidence="10">
    <location>
        <begin position="14"/>
        <end position="92"/>
    </location>
</feature>
<comment type="caution">
    <text evidence="11">The sequence shown here is derived from an EMBL/GenBank/DDBJ whole genome shotgun (WGS) entry which is preliminary data.</text>
</comment>
<comment type="similarity">
    <text evidence="9">Belongs to the MntA antitoxin family.</text>
</comment>
<dbReference type="PANTHER" id="PTHR33571">
    <property type="entry name" value="SSL8005 PROTEIN"/>
    <property type="match status" value="1"/>
</dbReference>
<accession>A0A833L1K4</accession>
<comment type="cofactor">
    <cofactor evidence="1">
        <name>Mg(2+)</name>
        <dbReference type="ChEBI" id="CHEBI:18420"/>
    </cofactor>
</comment>
<dbReference type="EMBL" id="WPAF01000007">
    <property type="protein sequence ID" value="KAF0134516.1"/>
    <property type="molecule type" value="Genomic_DNA"/>
</dbReference>
<evidence type="ECO:0000256" key="3">
    <source>
        <dbReference type="ARBA" id="ARBA00022679"/>
    </source>
</evidence>
<evidence type="ECO:0000313" key="11">
    <source>
        <dbReference type="EMBL" id="KAF0134516.1"/>
    </source>
</evidence>
<gene>
    <name evidence="11" type="ORF">FD145_534</name>
</gene>
<sequence>MTKEDIKKALKENKDILEKYQVRTISLFGSYVRGEQREDSDIDLLVDFKINSYENFINLIFSLEKLFKKEVTVVTPDSVSPYIKPYVLKEAERIEG</sequence>